<evidence type="ECO:0000313" key="3">
    <source>
        <dbReference type="Proteomes" id="UP000004382"/>
    </source>
</evidence>
<dbReference type="InterPro" id="IPR041657">
    <property type="entry name" value="HTH_17"/>
</dbReference>
<feature type="domain" description="Helix-turn-helix" evidence="1">
    <location>
        <begin position="18"/>
        <end position="69"/>
    </location>
</feature>
<dbReference type="Proteomes" id="UP000004382">
    <property type="component" value="Unassembled WGS sequence"/>
</dbReference>
<dbReference type="PATRIC" id="fig|882800.3.peg.1767"/>
<name>H1KGN6_METEX</name>
<dbReference type="AlphaFoldDB" id="H1KGN6"/>
<accession>H1KGN6</accession>
<organism evidence="2 3">
    <name type="scientific">Methylorubrum extorquens DSM 13060</name>
    <dbReference type="NCBI Taxonomy" id="882800"/>
    <lineage>
        <taxon>Bacteria</taxon>
        <taxon>Pseudomonadati</taxon>
        <taxon>Pseudomonadota</taxon>
        <taxon>Alphaproteobacteria</taxon>
        <taxon>Hyphomicrobiales</taxon>
        <taxon>Methylobacteriaceae</taxon>
        <taxon>Methylorubrum</taxon>
    </lineage>
</organism>
<evidence type="ECO:0000313" key="2">
    <source>
        <dbReference type="EMBL" id="EHP93337.1"/>
    </source>
</evidence>
<sequence>MLDSMTNGDARPSSDRNVLSLTDACKAANLGNSTLRQLIREGRGPQVVRLSARRVGIRRCDLDAWIAGRMTGAVR</sequence>
<dbReference type="EMBL" id="AGJK01000034">
    <property type="protein sequence ID" value="EHP93337.1"/>
    <property type="molecule type" value="Genomic_DNA"/>
</dbReference>
<reference evidence="2 3" key="1">
    <citation type="submission" date="2011-09" db="EMBL/GenBank/DDBJ databases">
        <title>The draft genome of Methylobacterium extorquens DSM 13060.</title>
        <authorList>
            <consortium name="US DOE Joint Genome Institute (JGI-PGF)"/>
            <person name="Lucas S."/>
            <person name="Han J."/>
            <person name="Lapidus A."/>
            <person name="Cheng J.-F."/>
            <person name="Goodwin L."/>
            <person name="Pitluck S."/>
            <person name="Peters L."/>
            <person name="Land M.L."/>
            <person name="Hauser L."/>
            <person name="Koskimaki J."/>
            <person name="Halonen O."/>
            <person name="Pirttila A."/>
            <person name="Frank C."/>
            <person name="Woyke T.J."/>
        </authorList>
    </citation>
    <scope>NUCLEOTIDE SEQUENCE [LARGE SCALE GENOMIC DNA]</scope>
    <source>
        <strain evidence="2 3">DSM 13060</strain>
    </source>
</reference>
<dbReference type="RefSeq" id="WP_004446492.1">
    <property type="nucleotide sequence ID" value="NZ_AGJK01000034.1"/>
</dbReference>
<protein>
    <submittedName>
        <fullName evidence="2">Regulatory protein MerR</fullName>
    </submittedName>
</protein>
<proteinExistence type="predicted"/>
<comment type="caution">
    <text evidence="2">The sequence shown here is derived from an EMBL/GenBank/DDBJ whole genome shotgun (WGS) entry which is preliminary data.</text>
</comment>
<evidence type="ECO:0000259" key="1">
    <source>
        <dbReference type="Pfam" id="PF12728"/>
    </source>
</evidence>
<gene>
    <name evidence="2" type="ORF">MetexDRAFT_1798</name>
</gene>
<dbReference type="Pfam" id="PF12728">
    <property type="entry name" value="HTH_17"/>
    <property type="match status" value="1"/>
</dbReference>